<protein>
    <submittedName>
        <fullName evidence="2">FRG domain protein</fullName>
    </submittedName>
</protein>
<dbReference type="InterPro" id="IPR014966">
    <property type="entry name" value="FRG-dom"/>
</dbReference>
<dbReference type="SMART" id="SM00901">
    <property type="entry name" value="FRG"/>
    <property type="match status" value="1"/>
</dbReference>
<accession>A0A6N3GNL4</accession>
<feature type="domain" description="FRG" evidence="1">
    <location>
        <begin position="34"/>
        <end position="130"/>
    </location>
</feature>
<gene>
    <name evidence="2" type="ORF">CPLFYP93_03209</name>
</gene>
<name>A0A6N3GNL4_9CLOT</name>
<dbReference type="Pfam" id="PF08867">
    <property type="entry name" value="FRG"/>
    <property type="match status" value="1"/>
</dbReference>
<sequence length="331" mass="39403">MNGEENKYKLVKYLKKVEDKIEILLQRNSYIEKNKFLIAFRGEAKDYGKTKLMPSLFRDNTYVAKEKYLFDLLCDYGVIPKEKSGNIEKAIEAQHYVAISRMLDITFNILPAMYFACISEENREFDGKIYIFCFPEHYSPNSEYIEVFYSNILKGKNLAYSKNFKVVSHSYSNERIKAQSGGFIFFQGREFSPISEIYYEVVNIEKEDKKHILEDLELLFGINDATLFPEKDRVAKLVGEKFKYECYNDKQLSIESEIHTYFERMQYESTMYKKKMGQDYDKISFLRKLRKEKGDLISYINEHVIDENIKKDDREKWVKYIVDSFKILELK</sequence>
<reference evidence="2" key="1">
    <citation type="submission" date="2019-11" db="EMBL/GenBank/DDBJ databases">
        <authorList>
            <person name="Feng L."/>
        </authorList>
    </citation>
    <scope>NUCLEOTIDE SEQUENCE</scope>
    <source>
        <strain evidence="2">CParaputrificumLFYP93</strain>
    </source>
</reference>
<dbReference type="EMBL" id="CACRTV010000087">
    <property type="protein sequence ID" value="VYU65935.1"/>
    <property type="molecule type" value="Genomic_DNA"/>
</dbReference>
<evidence type="ECO:0000259" key="1">
    <source>
        <dbReference type="SMART" id="SM00901"/>
    </source>
</evidence>
<evidence type="ECO:0000313" key="2">
    <source>
        <dbReference type="EMBL" id="VYU65935.1"/>
    </source>
</evidence>
<organism evidence="2">
    <name type="scientific">Clostridium paraputrificum</name>
    <dbReference type="NCBI Taxonomy" id="29363"/>
    <lineage>
        <taxon>Bacteria</taxon>
        <taxon>Bacillati</taxon>
        <taxon>Bacillota</taxon>
        <taxon>Clostridia</taxon>
        <taxon>Eubacteriales</taxon>
        <taxon>Clostridiaceae</taxon>
        <taxon>Clostridium</taxon>
    </lineage>
</organism>
<proteinExistence type="predicted"/>
<dbReference type="AlphaFoldDB" id="A0A6N3GNL4"/>
<dbReference type="RefSeq" id="WP_156563193.1">
    <property type="nucleotide sequence ID" value="NZ_CACRTV010000087.1"/>
</dbReference>